<accession>X1CMP3</accession>
<dbReference type="InterPro" id="IPR015424">
    <property type="entry name" value="PyrdxlP-dep_Trfase"/>
</dbReference>
<protein>
    <recommendedName>
        <fullName evidence="2">Aminotransferase class V domain-containing protein</fullName>
    </recommendedName>
</protein>
<dbReference type="PANTHER" id="PTHR43586">
    <property type="entry name" value="CYSTEINE DESULFURASE"/>
    <property type="match status" value="1"/>
</dbReference>
<dbReference type="Gene3D" id="3.90.1150.10">
    <property type="entry name" value="Aspartate Aminotransferase, domain 1"/>
    <property type="match status" value="1"/>
</dbReference>
<dbReference type="InterPro" id="IPR015421">
    <property type="entry name" value="PyrdxlP-dep_Trfase_major"/>
</dbReference>
<dbReference type="InterPro" id="IPR000192">
    <property type="entry name" value="Aminotrans_V_dom"/>
</dbReference>
<evidence type="ECO:0000259" key="2">
    <source>
        <dbReference type="Pfam" id="PF00266"/>
    </source>
</evidence>
<organism evidence="3">
    <name type="scientific">marine sediment metagenome</name>
    <dbReference type="NCBI Taxonomy" id="412755"/>
    <lineage>
        <taxon>unclassified sequences</taxon>
        <taxon>metagenomes</taxon>
        <taxon>ecological metagenomes</taxon>
    </lineage>
</organism>
<evidence type="ECO:0000313" key="3">
    <source>
        <dbReference type="EMBL" id="GAG97428.1"/>
    </source>
</evidence>
<feature type="domain" description="Aminotransferase class V" evidence="2">
    <location>
        <begin position="10"/>
        <end position="194"/>
    </location>
</feature>
<dbReference type="Pfam" id="PF00266">
    <property type="entry name" value="Aminotran_5"/>
    <property type="match status" value="1"/>
</dbReference>
<proteinExistence type="predicted"/>
<dbReference type="EMBL" id="BART01023844">
    <property type="protein sequence ID" value="GAG97428.1"/>
    <property type="molecule type" value="Genomic_DNA"/>
</dbReference>
<dbReference type="PANTHER" id="PTHR43586:SF8">
    <property type="entry name" value="CYSTEINE DESULFURASE 1, CHLOROPLASTIC"/>
    <property type="match status" value="1"/>
</dbReference>
<evidence type="ECO:0000256" key="1">
    <source>
        <dbReference type="ARBA" id="ARBA00022898"/>
    </source>
</evidence>
<sequence length="206" mass="22127">MGLIQESPITLGCDVLVFSANIGLMAPPGLAIQWISPTTEDNHIPGILGGSSVSDVTNTTYETAFQPDKFESGYINVPAIAGLGSSIEYLTNLHTKGLSHHIVDLSRYMKKRLMEIANLTLYGNPSDTNTIFGFNLGNPSEVGCHDIALFLDESNIAVRSGLVCAHPLIQSLTEDGLIQASIHGYNSISDIDRLADTLITISKQLL</sequence>
<dbReference type="InterPro" id="IPR015422">
    <property type="entry name" value="PyrdxlP-dep_Trfase_small"/>
</dbReference>
<dbReference type="SUPFAM" id="SSF53383">
    <property type="entry name" value="PLP-dependent transferases"/>
    <property type="match status" value="1"/>
</dbReference>
<dbReference type="Gene3D" id="3.40.640.10">
    <property type="entry name" value="Type I PLP-dependent aspartate aminotransferase-like (Major domain)"/>
    <property type="match status" value="1"/>
</dbReference>
<gene>
    <name evidence="3" type="ORF">S01H4_43253</name>
</gene>
<name>X1CMP3_9ZZZZ</name>
<reference evidence="3" key="1">
    <citation type="journal article" date="2014" name="Front. Microbiol.">
        <title>High frequency of phylogenetically diverse reductive dehalogenase-homologous genes in deep subseafloor sedimentary metagenomes.</title>
        <authorList>
            <person name="Kawai M."/>
            <person name="Futagami T."/>
            <person name="Toyoda A."/>
            <person name="Takaki Y."/>
            <person name="Nishi S."/>
            <person name="Hori S."/>
            <person name="Arai W."/>
            <person name="Tsubouchi T."/>
            <person name="Morono Y."/>
            <person name="Uchiyama I."/>
            <person name="Ito T."/>
            <person name="Fujiyama A."/>
            <person name="Inagaki F."/>
            <person name="Takami H."/>
        </authorList>
    </citation>
    <scope>NUCLEOTIDE SEQUENCE</scope>
    <source>
        <strain evidence="3">Expedition CK06-06</strain>
    </source>
</reference>
<comment type="caution">
    <text evidence="3">The sequence shown here is derived from an EMBL/GenBank/DDBJ whole genome shotgun (WGS) entry which is preliminary data.</text>
</comment>
<keyword evidence="1" id="KW-0663">Pyridoxal phosphate</keyword>
<dbReference type="AlphaFoldDB" id="X1CMP3"/>